<gene>
    <name evidence="1" type="primary">Nfu_g_1_019961</name>
</gene>
<sequence length="66" mass="7022">SLLLCACGWELGGPASLEHRKGTTASDHKAYTNPFSYATTENVVLMSTRRKGAVMVPSPPKTLSVS</sequence>
<evidence type="ECO:0000313" key="1">
    <source>
        <dbReference type="EMBL" id="SBP37790.1"/>
    </source>
</evidence>
<accession>A0A1A7Z6L5</accession>
<feature type="non-terminal residue" evidence="1">
    <location>
        <position position="66"/>
    </location>
</feature>
<feature type="non-terminal residue" evidence="1">
    <location>
        <position position="1"/>
    </location>
</feature>
<organism evidence="1">
    <name type="scientific">Iconisemion striatum</name>
    <dbReference type="NCBI Taxonomy" id="60296"/>
    <lineage>
        <taxon>Eukaryota</taxon>
        <taxon>Metazoa</taxon>
        <taxon>Chordata</taxon>
        <taxon>Craniata</taxon>
        <taxon>Vertebrata</taxon>
        <taxon>Euteleostomi</taxon>
        <taxon>Actinopterygii</taxon>
        <taxon>Neopterygii</taxon>
        <taxon>Teleostei</taxon>
        <taxon>Neoteleostei</taxon>
        <taxon>Acanthomorphata</taxon>
        <taxon>Ovalentaria</taxon>
        <taxon>Atherinomorphae</taxon>
        <taxon>Cyprinodontiformes</taxon>
        <taxon>Nothobranchiidae</taxon>
        <taxon>Iconisemion</taxon>
    </lineage>
</organism>
<name>A0A1A7Z6L5_9TELE</name>
<dbReference type="EMBL" id="HADX01015558">
    <property type="protein sequence ID" value="SBP37790.1"/>
    <property type="molecule type" value="Transcribed_RNA"/>
</dbReference>
<protein>
    <submittedName>
        <fullName evidence="1">Uncharacterized protein</fullName>
    </submittedName>
</protein>
<reference evidence="1" key="2">
    <citation type="submission" date="2016-06" db="EMBL/GenBank/DDBJ databases">
        <title>The genome of a short-lived fish provides insights into sex chromosome evolution and the genetic control of aging.</title>
        <authorList>
            <person name="Reichwald K."/>
            <person name="Felder M."/>
            <person name="Petzold A."/>
            <person name="Koch P."/>
            <person name="Groth M."/>
            <person name="Platzer M."/>
        </authorList>
    </citation>
    <scope>NUCLEOTIDE SEQUENCE</scope>
    <source>
        <tissue evidence="1">Brain</tissue>
    </source>
</reference>
<reference evidence="1" key="1">
    <citation type="submission" date="2016-05" db="EMBL/GenBank/DDBJ databases">
        <authorList>
            <person name="Lavstsen T."/>
            <person name="Jespersen J.S."/>
        </authorList>
    </citation>
    <scope>NUCLEOTIDE SEQUENCE</scope>
    <source>
        <tissue evidence="1">Brain</tissue>
    </source>
</reference>
<dbReference type="AlphaFoldDB" id="A0A1A7Z6L5"/>
<proteinExistence type="predicted"/>